<dbReference type="InterPro" id="IPR014914">
    <property type="entry name" value="RES_dom"/>
</dbReference>
<organism evidence="2 3">
    <name type="scientific">Hoeflea marina</name>
    <dbReference type="NCBI Taxonomy" id="274592"/>
    <lineage>
        <taxon>Bacteria</taxon>
        <taxon>Pseudomonadati</taxon>
        <taxon>Pseudomonadota</taxon>
        <taxon>Alphaproteobacteria</taxon>
        <taxon>Hyphomicrobiales</taxon>
        <taxon>Rhizobiaceae</taxon>
        <taxon>Hoeflea</taxon>
    </lineage>
</organism>
<evidence type="ECO:0000313" key="3">
    <source>
        <dbReference type="Proteomes" id="UP000246352"/>
    </source>
</evidence>
<accession>A0A317PN30</accession>
<dbReference type="Proteomes" id="UP000246352">
    <property type="component" value="Unassembled WGS sequence"/>
</dbReference>
<keyword evidence="3" id="KW-1185">Reference proteome</keyword>
<proteinExistence type="predicted"/>
<dbReference type="EMBL" id="QGTR01000002">
    <property type="protein sequence ID" value="PWW02292.1"/>
    <property type="molecule type" value="Genomic_DNA"/>
</dbReference>
<protein>
    <submittedName>
        <fullName evidence="2">RES domain-containing protein</fullName>
    </submittedName>
</protein>
<name>A0A317PN30_9HYPH</name>
<feature type="domain" description="RES" evidence="1">
    <location>
        <begin position="19"/>
        <end position="141"/>
    </location>
</feature>
<gene>
    <name evidence="2" type="ORF">DFR52_102961</name>
</gene>
<dbReference type="AlphaFoldDB" id="A0A317PN30"/>
<dbReference type="Pfam" id="PF08808">
    <property type="entry name" value="RES"/>
    <property type="match status" value="1"/>
</dbReference>
<reference evidence="2 3" key="1">
    <citation type="submission" date="2018-05" db="EMBL/GenBank/DDBJ databases">
        <title>Genomic Encyclopedia of Type Strains, Phase IV (KMG-IV): sequencing the most valuable type-strain genomes for metagenomic binning, comparative biology and taxonomic classification.</title>
        <authorList>
            <person name="Goeker M."/>
        </authorList>
    </citation>
    <scope>NUCLEOTIDE SEQUENCE [LARGE SCALE GENOMIC DNA]</scope>
    <source>
        <strain evidence="2 3">DSM 16791</strain>
    </source>
</reference>
<evidence type="ECO:0000313" key="2">
    <source>
        <dbReference type="EMBL" id="PWW02292.1"/>
    </source>
</evidence>
<evidence type="ECO:0000259" key="1">
    <source>
        <dbReference type="SMART" id="SM00953"/>
    </source>
</evidence>
<comment type="caution">
    <text evidence="2">The sequence shown here is derived from an EMBL/GenBank/DDBJ whole genome shotgun (WGS) entry which is preliminary data.</text>
</comment>
<sequence length="154" mass="17350">MREQIKVYRIGDPLGEFPIWSDGGARLVSGRWHEAGSPVVYASEHYSTARLEKLVHFGGEMPQNQHFIEIAVPAGVSYEVANADLLDGWASPNGATARQFGQKWYGEQRSAVLLVPSVVARMERNLVFNTAHRDFARIRPGLETPIWWNDRLFG</sequence>
<dbReference type="SMART" id="SM00953">
    <property type="entry name" value="RES"/>
    <property type="match status" value="1"/>
</dbReference>
<dbReference type="RefSeq" id="WP_210205816.1">
    <property type="nucleotide sequence ID" value="NZ_QGTR01000002.1"/>
</dbReference>